<feature type="region of interest" description="Disordered" evidence="4">
    <location>
        <begin position="53"/>
        <end position="82"/>
    </location>
</feature>
<dbReference type="GO" id="GO:0016020">
    <property type="term" value="C:membrane"/>
    <property type="evidence" value="ECO:0007669"/>
    <property type="project" value="UniProtKB-SubCell"/>
</dbReference>
<sequence>MKITALLVVKCHPAGADPVILANATDVSHFGYFQRPSVREFIVFVGRTVASRTPPSQRQSVQHEDEEGGANCGDDATSKSSGIRNDLSEWQQQHAILVLSKSKELSQLRFKLCPRYLKERDFWRIYFTLAKNILAEYELRAVRLHKLNQMKLETQNGSDTSAYEVEMSETKLGTT</sequence>
<proteinExistence type="inferred from homology"/>
<dbReference type="Gene3D" id="3.30.450.50">
    <property type="entry name" value="Longin domain"/>
    <property type="match status" value="1"/>
</dbReference>
<reference evidence="6" key="1">
    <citation type="journal article" date="2016" name="Nat. Genet.">
        <title>A high-quality carrot genome assembly provides new insights into carotenoid accumulation and asterid genome evolution.</title>
        <authorList>
            <person name="Iorizzo M."/>
            <person name="Ellison S."/>
            <person name="Senalik D."/>
            <person name="Zeng P."/>
            <person name="Satapoomin P."/>
            <person name="Huang J."/>
            <person name="Bowman M."/>
            <person name="Iovene M."/>
            <person name="Sanseverino W."/>
            <person name="Cavagnaro P."/>
            <person name="Yildiz M."/>
            <person name="Macko-Podgorni A."/>
            <person name="Moranska E."/>
            <person name="Grzebelus E."/>
            <person name="Grzebelus D."/>
            <person name="Ashrafi H."/>
            <person name="Zheng Z."/>
            <person name="Cheng S."/>
            <person name="Spooner D."/>
            <person name="Van Deynze A."/>
            <person name="Simon P."/>
        </authorList>
    </citation>
    <scope>NUCLEOTIDE SEQUENCE [LARGE SCALE GENOMIC DNA]</scope>
    <source>
        <tissue evidence="6">Leaf</tissue>
    </source>
</reference>
<evidence type="ECO:0000256" key="4">
    <source>
        <dbReference type="SAM" id="MobiDB-lite"/>
    </source>
</evidence>
<evidence type="ECO:0000259" key="5">
    <source>
        <dbReference type="PROSITE" id="PS50858"/>
    </source>
</evidence>
<dbReference type="PROSITE" id="PS50858">
    <property type="entry name" value="BSD"/>
    <property type="match status" value="1"/>
</dbReference>
<comment type="subcellular location">
    <subcellularLocation>
        <location evidence="1">Membrane</location>
    </subcellularLocation>
</comment>
<evidence type="ECO:0000256" key="2">
    <source>
        <dbReference type="ARBA" id="ARBA00008025"/>
    </source>
</evidence>
<dbReference type="InterPro" id="IPR005607">
    <property type="entry name" value="BSD_dom"/>
</dbReference>
<protein>
    <recommendedName>
        <fullName evidence="5">BSD domain-containing protein</fullName>
    </recommendedName>
</protein>
<comment type="similarity">
    <text evidence="2">Belongs to the synaptobrevin family.</text>
</comment>
<dbReference type="Gramene" id="KZN03885">
    <property type="protein sequence ID" value="KZN03885"/>
    <property type="gene ID" value="DCAR_012641"/>
</dbReference>
<gene>
    <name evidence="6" type="ORF">DCAR_012641</name>
</gene>
<evidence type="ECO:0000256" key="1">
    <source>
        <dbReference type="ARBA" id="ARBA00004370"/>
    </source>
</evidence>
<dbReference type="SUPFAM" id="SSF64356">
    <property type="entry name" value="SNARE-like"/>
    <property type="match status" value="1"/>
</dbReference>
<dbReference type="InterPro" id="IPR011012">
    <property type="entry name" value="Longin-like_dom_sf"/>
</dbReference>
<dbReference type="EMBL" id="LNRQ01000003">
    <property type="protein sequence ID" value="KZN03885.1"/>
    <property type="molecule type" value="Genomic_DNA"/>
</dbReference>
<dbReference type="Pfam" id="PF03909">
    <property type="entry name" value="BSD"/>
    <property type="match status" value="1"/>
</dbReference>
<comment type="caution">
    <text evidence="6">The sequence shown here is derived from an EMBL/GenBank/DDBJ whole genome shotgun (WGS) entry which is preliminary data.</text>
</comment>
<organism evidence="6">
    <name type="scientific">Daucus carota subsp. sativus</name>
    <name type="common">Carrot</name>
    <dbReference type="NCBI Taxonomy" id="79200"/>
    <lineage>
        <taxon>Eukaryota</taxon>
        <taxon>Viridiplantae</taxon>
        <taxon>Streptophyta</taxon>
        <taxon>Embryophyta</taxon>
        <taxon>Tracheophyta</taxon>
        <taxon>Spermatophyta</taxon>
        <taxon>Magnoliopsida</taxon>
        <taxon>eudicotyledons</taxon>
        <taxon>Gunneridae</taxon>
        <taxon>Pentapetalae</taxon>
        <taxon>asterids</taxon>
        <taxon>campanulids</taxon>
        <taxon>Apiales</taxon>
        <taxon>Apiaceae</taxon>
        <taxon>Apioideae</taxon>
        <taxon>Scandiceae</taxon>
        <taxon>Daucinae</taxon>
        <taxon>Daucus</taxon>
        <taxon>Daucus sect. Daucus</taxon>
    </lineage>
</organism>
<dbReference type="SMART" id="SM00751">
    <property type="entry name" value="BSD"/>
    <property type="match status" value="1"/>
</dbReference>
<dbReference type="CDD" id="cd14824">
    <property type="entry name" value="Longin"/>
    <property type="match status" value="1"/>
</dbReference>
<dbReference type="PANTHER" id="PTHR31923:SF3">
    <property type="entry name" value="BSD DOMAIN-CONTAINING PROTEIN"/>
    <property type="match status" value="1"/>
</dbReference>
<dbReference type="SUPFAM" id="SSF140383">
    <property type="entry name" value="BSD domain-like"/>
    <property type="match status" value="1"/>
</dbReference>
<dbReference type="AlphaFoldDB" id="A0A161WYU8"/>
<dbReference type="PANTHER" id="PTHR31923">
    <property type="entry name" value="BSD DOMAIN-CONTAINING PROTEIN"/>
    <property type="match status" value="1"/>
</dbReference>
<evidence type="ECO:0000256" key="3">
    <source>
        <dbReference type="ARBA" id="ARBA00023136"/>
    </source>
</evidence>
<evidence type="ECO:0000313" key="6">
    <source>
        <dbReference type="EMBL" id="KZN03885.1"/>
    </source>
</evidence>
<dbReference type="InterPro" id="IPR035925">
    <property type="entry name" value="BSD_dom_sf"/>
</dbReference>
<dbReference type="InterPro" id="IPR010908">
    <property type="entry name" value="Longin_dom"/>
</dbReference>
<feature type="domain" description="BSD" evidence="5">
    <location>
        <begin position="89"/>
        <end position="134"/>
    </location>
</feature>
<name>A0A161WYU8_DAUCS</name>
<accession>A0A161WYU8</accession>
<keyword evidence="3" id="KW-0472">Membrane</keyword>